<dbReference type="Proteomes" id="UP001642484">
    <property type="component" value="Unassembled WGS sequence"/>
</dbReference>
<evidence type="ECO:0000313" key="3">
    <source>
        <dbReference type="Proteomes" id="UP001642484"/>
    </source>
</evidence>
<evidence type="ECO:0000313" key="2">
    <source>
        <dbReference type="EMBL" id="CAK9058646.1"/>
    </source>
</evidence>
<comment type="caution">
    <text evidence="2">The sequence shown here is derived from an EMBL/GenBank/DDBJ whole genome shotgun (WGS) entry which is preliminary data.</text>
</comment>
<evidence type="ECO:0000256" key="1">
    <source>
        <dbReference type="SAM" id="MobiDB-lite"/>
    </source>
</evidence>
<organism evidence="2 3">
    <name type="scientific">Durusdinium trenchii</name>
    <dbReference type="NCBI Taxonomy" id="1381693"/>
    <lineage>
        <taxon>Eukaryota</taxon>
        <taxon>Sar</taxon>
        <taxon>Alveolata</taxon>
        <taxon>Dinophyceae</taxon>
        <taxon>Suessiales</taxon>
        <taxon>Symbiodiniaceae</taxon>
        <taxon>Durusdinium</taxon>
    </lineage>
</organism>
<name>A0ABP0N4U0_9DINO</name>
<feature type="compositionally biased region" description="Pro residues" evidence="1">
    <location>
        <begin position="55"/>
        <end position="67"/>
    </location>
</feature>
<feature type="region of interest" description="Disordered" evidence="1">
    <location>
        <begin position="37"/>
        <end position="72"/>
    </location>
</feature>
<accession>A0ABP0N4U0</accession>
<keyword evidence="3" id="KW-1185">Reference proteome</keyword>
<gene>
    <name evidence="2" type="ORF">CCMP2556_LOCUS28916</name>
</gene>
<reference evidence="2 3" key="1">
    <citation type="submission" date="2024-02" db="EMBL/GenBank/DDBJ databases">
        <authorList>
            <person name="Chen Y."/>
            <person name="Shah S."/>
            <person name="Dougan E. K."/>
            <person name="Thang M."/>
            <person name="Chan C."/>
        </authorList>
    </citation>
    <scope>NUCLEOTIDE SEQUENCE [LARGE SCALE GENOMIC DNA]</scope>
</reference>
<proteinExistence type="predicted"/>
<sequence length="122" mass="13510">MLTCRLDCKAIFTCEVGGRVALLILEVTSCVEIRWRSSEGRSAQPAQLESDGTHAPPPGLVDPPSGPRNPVKEIPMRLMLCENAWLGWLEQDASCEKRLRKILRFKSDDSDDLPHGTSKAHA</sequence>
<dbReference type="EMBL" id="CAXAMN010021362">
    <property type="protein sequence ID" value="CAK9058646.1"/>
    <property type="molecule type" value="Genomic_DNA"/>
</dbReference>
<protein>
    <submittedName>
        <fullName evidence="2">Uncharacterized protein</fullName>
    </submittedName>
</protein>